<reference evidence="2" key="1">
    <citation type="submission" date="2022-03" db="EMBL/GenBank/DDBJ databases">
        <authorList>
            <person name="Martin H S."/>
        </authorList>
    </citation>
    <scope>NUCLEOTIDE SEQUENCE</scope>
</reference>
<name>A0ABN8IPN1_9NEOP</name>
<feature type="region of interest" description="Disordered" evidence="1">
    <location>
        <begin position="1"/>
        <end position="29"/>
    </location>
</feature>
<keyword evidence="3" id="KW-1185">Reference proteome</keyword>
<evidence type="ECO:0000256" key="1">
    <source>
        <dbReference type="SAM" id="MobiDB-lite"/>
    </source>
</evidence>
<evidence type="ECO:0000313" key="2">
    <source>
        <dbReference type="EMBL" id="CAH2062035.1"/>
    </source>
</evidence>
<dbReference type="EMBL" id="OW152840">
    <property type="protein sequence ID" value="CAH2062035.1"/>
    <property type="molecule type" value="Genomic_DNA"/>
</dbReference>
<feature type="region of interest" description="Disordered" evidence="1">
    <location>
        <begin position="44"/>
        <end position="90"/>
    </location>
</feature>
<feature type="non-terminal residue" evidence="2">
    <location>
        <position position="1"/>
    </location>
</feature>
<dbReference type="Proteomes" id="UP000837857">
    <property type="component" value="Chromosome 28"/>
</dbReference>
<evidence type="ECO:0000313" key="3">
    <source>
        <dbReference type="Proteomes" id="UP000837857"/>
    </source>
</evidence>
<accession>A0ABN8IPN1</accession>
<organism evidence="2 3">
    <name type="scientific">Iphiclides podalirius</name>
    <name type="common">scarce swallowtail</name>
    <dbReference type="NCBI Taxonomy" id="110791"/>
    <lineage>
        <taxon>Eukaryota</taxon>
        <taxon>Metazoa</taxon>
        <taxon>Ecdysozoa</taxon>
        <taxon>Arthropoda</taxon>
        <taxon>Hexapoda</taxon>
        <taxon>Insecta</taxon>
        <taxon>Pterygota</taxon>
        <taxon>Neoptera</taxon>
        <taxon>Endopterygota</taxon>
        <taxon>Lepidoptera</taxon>
        <taxon>Glossata</taxon>
        <taxon>Ditrysia</taxon>
        <taxon>Papilionoidea</taxon>
        <taxon>Papilionidae</taxon>
        <taxon>Papilioninae</taxon>
        <taxon>Iphiclides</taxon>
    </lineage>
</organism>
<sequence>MASPSREAQLRRRRLPSHPTPNGGCHFRRGPQSFKALAIGSSHVLQVPPSDPPPRAASAHPTRGQIAFSSRGERTCGTAAPDTCGSTPGAGSIRDRGGCAVLVAVCEWCDGRKYLGPVRADGTGHFRRLELIRRHQWNYISINLTN</sequence>
<proteinExistence type="predicted"/>
<gene>
    <name evidence="2" type="ORF">IPOD504_LOCUS11652</name>
</gene>
<protein>
    <submittedName>
        <fullName evidence="2">Uncharacterized protein</fullName>
    </submittedName>
</protein>